<dbReference type="InterPro" id="IPR003593">
    <property type="entry name" value="AAA+_ATPase"/>
</dbReference>
<dbReference type="EMBL" id="DRZI01000017">
    <property type="protein sequence ID" value="HHP81130.1"/>
    <property type="molecule type" value="Genomic_DNA"/>
</dbReference>
<dbReference type="InterPro" id="IPR027417">
    <property type="entry name" value="P-loop_NTPase"/>
</dbReference>
<dbReference type="AlphaFoldDB" id="A0A7C5TJX7"/>
<keyword evidence="3" id="KW-0547">Nucleotide-binding</keyword>
<evidence type="ECO:0000256" key="1">
    <source>
        <dbReference type="ARBA" id="ARBA00005417"/>
    </source>
</evidence>
<dbReference type="Pfam" id="PF00005">
    <property type="entry name" value="ABC_tran"/>
    <property type="match status" value="1"/>
</dbReference>
<dbReference type="InterPro" id="IPR050153">
    <property type="entry name" value="Metal_Ion_Import_ABC"/>
</dbReference>
<name>A0A7C5TJX7_9CREN</name>
<evidence type="ECO:0000256" key="4">
    <source>
        <dbReference type="ARBA" id="ARBA00022840"/>
    </source>
</evidence>
<organism evidence="6">
    <name type="scientific">Ignisphaera aggregans</name>
    <dbReference type="NCBI Taxonomy" id="334771"/>
    <lineage>
        <taxon>Archaea</taxon>
        <taxon>Thermoproteota</taxon>
        <taxon>Thermoprotei</taxon>
        <taxon>Desulfurococcales</taxon>
        <taxon>Desulfurococcaceae</taxon>
        <taxon>Ignisphaera</taxon>
    </lineage>
</organism>
<dbReference type="SMART" id="SM00382">
    <property type="entry name" value="AAA"/>
    <property type="match status" value="1"/>
</dbReference>
<dbReference type="PANTHER" id="PTHR42734:SF5">
    <property type="entry name" value="IRON TRANSPORT SYSTEM ATP-BINDING PROTEIN HI_0361-RELATED"/>
    <property type="match status" value="1"/>
</dbReference>
<keyword evidence="2" id="KW-0813">Transport</keyword>
<dbReference type="PANTHER" id="PTHR42734">
    <property type="entry name" value="METAL TRANSPORT SYSTEM ATP-BINDING PROTEIN TM_0124-RELATED"/>
    <property type="match status" value="1"/>
</dbReference>
<accession>A0A7C5TJX7</accession>
<evidence type="ECO:0000259" key="5">
    <source>
        <dbReference type="PROSITE" id="PS50893"/>
    </source>
</evidence>
<gene>
    <name evidence="6" type="ORF">ENM84_00540</name>
</gene>
<dbReference type="InterPro" id="IPR017871">
    <property type="entry name" value="ABC_transporter-like_CS"/>
</dbReference>
<dbReference type="PROSITE" id="PS50893">
    <property type="entry name" value="ABC_TRANSPORTER_2"/>
    <property type="match status" value="1"/>
</dbReference>
<dbReference type="GO" id="GO:0005524">
    <property type="term" value="F:ATP binding"/>
    <property type="evidence" value="ECO:0007669"/>
    <property type="project" value="UniProtKB-KW"/>
</dbReference>
<protein>
    <submittedName>
        <fullName evidence="6">Metal ABC transporter ATP-binding protein</fullName>
    </submittedName>
</protein>
<proteinExistence type="inferred from homology"/>
<comment type="similarity">
    <text evidence="1">Belongs to the ABC transporter superfamily.</text>
</comment>
<sequence>MCMLKFINFYRNVHNKGIKMVTLDVKNLTIGYEKPLIHDINVICRSPCILLVLGPNGVGKTTFLKTLAGLVKPYTGKIYVNGIEITGRSELAGRFIDYVPQLTISTSGFPITAWEFVEFSLMLHLRKINKKVSKHEIAETIKEAFNSVGLDKGLWYKNIWKLSGGERQRLLIARALANNQPIILLDEPLSSIDPEGKVEITRIISNLKKDRIIIATCHDPEIFLDIVDDIMVFGKGIYYVGKPMEVLNVKILEKIYGDAIIKLKEHIHIYDHHN</sequence>
<dbReference type="SUPFAM" id="SSF52540">
    <property type="entry name" value="P-loop containing nucleoside triphosphate hydrolases"/>
    <property type="match status" value="1"/>
</dbReference>
<dbReference type="InterPro" id="IPR003439">
    <property type="entry name" value="ABC_transporter-like_ATP-bd"/>
</dbReference>
<evidence type="ECO:0000313" key="6">
    <source>
        <dbReference type="EMBL" id="HHP81130.1"/>
    </source>
</evidence>
<evidence type="ECO:0000256" key="2">
    <source>
        <dbReference type="ARBA" id="ARBA00022448"/>
    </source>
</evidence>
<dbReference type="Gene3D" id="3.40.50.300">
    <property type="entry name" value="P-loop containing nucleotide triphosphate hydrolases"/>
    <property type="match status" value="1"/>
</dbReference>
<reference evidence="6" key="1">
    <citation type="journal article" date="2020" name="mSystems">
        <title>Genome- and Community-Level Interaction Insights into Carbon Utilization and Element Cycling Functions of Hydrothermarchaeota in Hydrothermal Sediment.</title>
        <authorList>
            <person name="Zhou Z."/>
            <person name="Liu Y."/>
            <person name="Xu W."/>
            <person name="Pan J."/>
            <person name="Luo Z.H."/>
            <person name="Li M."/>
        </authorList>
    </citation>
    <scope>NUCLEOTIDE SEQUENCE [LARGE SCALE GENOMIC DNA]</scope>
    <source>
        <strain evidence="6">SpSt-1121</strain>
    </source>
</reference>
<keyword evidence="4 6" id="KW-0067">ATP-binding</keyword>
<evidence type="ECO:0000256" key="3">
    <source>
        <dbReference type="ARBA" id="ARBA00022741"/>
    </source>
</evidence>
<feature type="domain" description="ABC transporter" evidence="5">
    <location>
        <begin position="20"/>
        <end position="260"/>
    </location>
</feature>
<comment type="caution">
    <text evidence="6">The sequence shown here is derived from an EMBL/GenBank/DDBJ whole genome shotgun (WGS) entry which is preliminary data.</text>
</comment>
<dbReference type="GO" id="GO:0016887">
    <property type="term" value="F:ATP hydrolysis activity"/>
    <property type="evidence" value="ECO:0007669"/>
    <property type="project" value="InterPro"/>
</dbReference>
<dbReference type="PROSITE" id="PS00211">
    <property type="entry name" value="ABC_TRANSPORTER_1"/>
    <property type="match status" value="1"/>
</dbReference>